<evidence type="ECO:0000256" key="9">
    <source>
        <dbReference type="ARBA" id="ARBA00022982"/>
    </source>
</evidence>
<keyword evidence="6 17" id="KW-0812">Transmembrane</keyword>
<dbReference type="CDD" id="cd00290">
    <property type="entry name" value="cytochrome_b_C"/>
    <property type="match status" value="1"/>
</dbReference>
<dbReference type="PROSITE" id="PS51003">
    <property type="entry name" value="CYTB_CTER"/>
    <property type="match status" value="1"/>
</dbReference>
<evidence type="ECO:0000256" key="15">
    <source>
        <dbReference type="PIRSR" id="PIRSR038885-1"/>
    </source>
</evidence>
<feature type="transmembrane region" description="Helical" evidence="17">
    <location>
        <begin position="289"/>
        <end position="308"/>
    </location>
</feature>
<feature type="transmembrane region" description="Helical" evidence="17">
    <location>
        <begin position="351"/>
        <end position="373"/>
    </location>
</feature>
<keyword evidence="12 17" id="KW-0496">Mitochondrion</keyword>
<dbReference type="GO" id="GO:0005743">
    <property type="term" value="C:mitochondrial inner membrane"/>
    <property type="evidence" value="ECO:0007669"/>
    <property type="project" value="UniProtKB-SubCell"/>
</dbReference>
<comment type="function">
    <text evidence="17">Component of the ubiquinol-cytochrome c reductase complex (complex III or cytochrome b-c1 complex) that is part of the mitochondrial respiratory chain. The b-c1 complex mediates electron transfer from ubiquinol to cytochrome c. Contributes to the generation of a proton gradient across the mitochondrial membrane that is then used for ATP synthesis.</text>
</comment>
<dbReference type="PROSITE" id="PS51002">
    <property type="entry name" value="CYTB_NTER"/>
    <property type="match status" value="1"/>
</dbReference>
<dbReference type="PANTHER" id="PTHR19271:SF16">
    <property type="entry name" value="CYTOCHROME B"/>
    <property type="match status" value="1"/>
</dbReference>
<evidence type="ECO:0000256" key="8">
    <source>
        <dbReference type="ARBA" id="ARBA00022792"/>
    </source>
</evidence>
<evidence type="ECO:0000256" key="3">
    <source>
        <dbReference type="ARBA" id="ARBA00022448"/>
    </source>
</evidence>
<name>A0A2H4QBK8_9TREE</name>
<dbReference type="InterPro" id="IPR027387">
    <property type="entry name" value="Cytb/b6-like_sf"/>
</dbReference>
<feature type="transmembrane region" description="Helical" evidence="17">
    <location>
        <begin position="141"/>
        <end position="159"/>
    </location>
</feature>
<feature type="binding site" description="axial binding residue" evidence="16">
    <location>
        <position position="96"/>
    </location>
    <ligand>
        <name>heme b</name>
        <dbReference type="ChEBI" id="CHEBI:60344"/>
        <label>b566</label>
    </ligand>
    <ligandPart>
        <name>Fe</name>
        <dbReference type="ChEBI" id="CHEBI:18248"/>
    </ligandPart>
</feature>
<dbReference type="AlphaFoldDB" id="A0A2H4QBK8"/>
<evidence type="ECO:0000256" key="11">
    <source>
        <dbReference type="ARBA" id="ARBA00023004"/>
    </source>
</evidence>
<dbReference type="PIRSF" id="PIRSF038885">
    <property type="entry name" value="COB"/>
    <property type="match status" value="1"/>
</dbReference>
<dbReference type="EMBL" id="MF422651">
    <property type="protein sequence ID" value="ATX61995.1"/>
    <property type="molecule type" value="Genomic_DNA"/>
</dbReference>
<feature type="transmembrane region" description="Helical" evidence="17">
    <location>
        <begin position="76"/>
        <end position="97"/>
    </location>
</feature>
<accession>A0A2H4QBK8</accession>
<dbReference type="InterPro" id="IPR048259">
    <property type="entry name" value="Cytochrome_b_N_euk/bac"/>
</dbReference>
<keyword evidence="7 16" id="KW-0479">Metal-binding</keyword>
<evidence type="ECO:0000259" key="19">
    <source>
        <dbReference type="PROSITE" id="PS51003"/>
    </source>
</evidence>
<dbReference type="InterPro" id="IPR005797">
    <property type="entry name" value="Cyt_b/b6_N"/>
</dbReference>
<feature type="binding site" description="axial binding residue" evidence="16">
    <location>
        <position position="183"/>
    </location>
    <ligand>
        <name>heme b</name>
        <dbReference type="ChEBI" id="CHEBI:60344"/>
        <label>b562</label>
    </ligand>
    <ligandPart>
        <name>Fe</name>
        <dbReference type="ChEBI" id="CHEBI:18248"/>
    </ligandPart>
</feature>
<keyword evidence="4 16" id="KW-0349">Heme</keyword>
<evidence type="ECO:0000256" key="14">
    <source>
        <dbReference type="ARBA" id="ARBA00061233"/>
    </source>
</evidence>
<proteinExistence type="inferred from homology"/>
<evidence type="ECO:0000256" key="16">
    <source>
        <dbReference type="PIRSR" id="PIRSR038885-2"/>
    </source>
</evidence>
<evidence type="ECO:0000256" key="2">
    <source>
        <dbReference type="ARBA" id="ARBA00013531"/>
    </source>
</evidence>
<dbReference type="GO" id="GO:0016491">
    <property type="term" value="F:oxidoreductase activity"/>
    <property type="evidence" value="ECO:0007669"/>
    <property type="project" value="UniProtKB-UniRule"/>
</dbReference>
<feature type="transmembrane region" description="Helical" evidence="17">
    <location>
        <begin position="320"/>
        <end position="339"/>
    </location>
</feature>
<dbReference type="InterPro" id="IPR005798">
    <property type="entry name" value="Cyt_b/b6_C"/>
</dbReference>
<comment type="similarity">
    <text evidence="14 17">Belongs to the cytochrome b family.</text>
</comment>
<feature type="transmembrane region" description="Helical" evidence="17">
    <location>
        <begin position="224"/>
        <end position="247"/>
    </location>
</feature>
<evidence type="ECO:0000256" key="17">
    <source>
        <dbReference type="RuleBase" id="RU362117"/>
    </source>
</evidence>
<evidence type="ECO:0000313" key="20">
    <source>
        <dbReference type="EMBL" id="ATX61972.1"/>
    </source>
</evidence>
<dbReference type="SUPFAM" id="SSF81648">
    <property type="entry name" value="a domain/subunit of cytochrome bc1 complex (Ubiquinol-cytochrome c reductase)"/>
    <property type="match status" value="1"/>
</dbReference>
<reference evidence="21" key="1">
    <citation type="submission" date="2017-06" db="EMBL/GenBank/DDBJ databases">
        <title>Intra-specific comparison of mitochondrial genome in Tremella fuciformis suggests a gene evolution hypothesis that the N-terminal was replaced by exogenetic one.</title>
        <authorList>
            <person name="Deng Y."/>
            <person name="Ming R."/>
            <person name="Xie B."/>
        </authorList>
    </citation>
    <scope>NUCLEOTIDE SEQUENCE</scope>
    <source>
        <strain evidence="20">TF06</strain>
        <strain evidence="21">TF07</strain>
    </source>
</reference>
<keyword evidence="10 17" id="KW-1133">Transmembrane helix</keyword>
<dbReference type="FunFam" id="1.20.810.10:FF:000002">
    <property type="entry name" value="Cytochrome b"/>
    <property type="match status" value="1"/>
</dbReference>
<dbReference type="GO" id="GO:0008121">
    <property type="term" value="F:quinol-cytochrome-c reductase activity"/>
    <property type="evidence" value="ECO:0007669"/>
    <property type="project" value="InterPro"/>
</dbReference>
<evidence type="ECO:0000256" key="5">
    <source>
        <dbReference type="ARBA" id="ARBA00022660"/>
    </source>
</evidence>
<dbReference type="InterPro" id="IPR048260">
    <property type="entry name" value="Cytochrome_b_C_euk/bac"/>
</dbReference>
<comment type="cofactor">
    <cofactor evidence="16">
        <name>heme</name>
        <dbReference type="ChEBI" id="CHEBI:30413"/>
    </cofactor>
    <text evidence="16">Binds 2 heme groups non-covalently.</text>
</comment>
<dbReference type="SUPFAM" id="SSF81342">
    <property type="entry name" value="Transmembrane di-heme cytochromes"/>
    <property type="match status" value="1"/>
</dbReference>
<evidence type="ECO:0000256" key="13">
    <source>
        <dbReference type="ARBA" id="ARBA00023136"/>
    </source>
</evidence>
<organism evidence="21">
    <name type="scientific">Tremella fuciformis</name>
    <dbReference type="NCBI Taxonomy" id="64657"/>
    <lineage>
        <taxon>Eukaryota</taxon>
        <taxon>Fungi</taxon>
        <taxon>Dikarya</taxon>
        <taxon>Basidiomycota</taxon>
        <taxon>Agaricomycotina</taxon>
        <taxon>Tremellomycetes</taxon>
        <taxon>Tremellales</taxon>
        <taxon>Tremellaceae</taxon>
        <taxon>Tremella</taxon>
    </lineage>
</organism>
<keyword evidence="11 16" id="KW-0408">Iron</keyword>
<comment type="subcellular location">
    <subcellularLocation>
        <location evidence="1">Mitochondrion inner membrane</location>
        <topology evidence="1">Multi-pass membrane protein</topology>
    </subcellularLocation>
</comment>
<feature type="domain" description="Cytochrome b/b6 C-terminal region profile" evidence="19">
    <location>
        <begin position="211"/>
        <end position="381"/>
    </location>
</feature>
<feature type="domain" description="Cytochrome b/b6 N-terminal region profile" evidence="18">
    <location>
        <begin position="1"/>
        <end position="210"/>
    </location>
</feature>
<dbReference type="EMBL" id="MF422650">
    <property type="protein sequence ID" value="ATX61972.1"/>
    <property type="molecule type" value="Genomic_DNA"/>
</dbReference>
<keyword evidence="9 17" id="KW-0249">Electron transport</keyword>
<feature type="transmembrane region" description="Helical" evidence="17">
    <location>
        <begin position="179"/>
        <end position="203"/>
    </location>
</feature>
<dbReference type="InterPro" id="IPR016174">
    <property type="entry name" value="Di-haem_cyt_TM"/>
</dbReference>
<geneLocation type="mitochondrion" evidence="21"/>
<dbReference type="Gene3D" id="1.20.810.10">
    <property type="entry name" value="Cytochrome Bc1 Complex, Chain C"/>
    <property type="match status" value="1"/>
</dbReference>
<evidence type="ECO:0000256" key="12">
    <source>
        <dbReference type="ARBA" id="ARBA00023128"/>
    </source>
</evidence>
<keyword evidence="21" id="KW-0560">Oxidoreductase</keyword>
<dbReference type="InterPro" id="IPR030689">
    <property type="entry name" value="Cytochrome_b"/>
</dbReference>
<dbReference type="GO" id="GO:0006122">
    <property type="term" value="P:mitochondrial electron transport, ubiquinol to cytochrome c"/>
    <property type="evidence" value="ECO:0007669"/>
    <property type="project" value="TreeGrafter"/>
</dbReference>
<keyword evidence="13 17" id="KW-0472">Membrane</keyword>
<comment type="cofactor">
    <cofactor evidence="17">
        <name>heme b</name>
        <dbReference type="ChEBI" id="CHEBI:60344"/>
    </cofactor>
    <text evidence="17">Binds 2 heme groups non-covalently.</text>
</comment>
<dbReference type="GO" id="GO:0045275">
    <property type="term" value="C:respiratory chain complex III"/>
    <property type="evidence" value="ECO:0007669"/>
    <property type="project" value="InterPro"/>
</dbReference>
<dbReference type="GO" id="GO:0046872">
    <property type="term" value="F:metal ion binding"/>
    <property type="evidence" value="ECO:0007669"/>
    <property type="project" value="UniProtKB-UniRule"/>
</dbReference>
<dbReference type="InterPro" id="IPR036150">
    <property type="entry name" value="Cyt_b/b6_C_sf"/>
</dbReference>
<keyword evidence="3 17" id="KW-0813">Transport</keyword>
<evidence type="ECO:0000259" key="18">
    <source>
        <dbReference type="PROSITE" id="PS51002"/>
    </source>
</evidence>
<evidence type="ECO:0000256" key="1">
    <source>
        <dbReference type="ARBA" id="ARBA00004448"/>
    </source>
</evidence>
<dbReference type="CDD" id="cd00284">
    <property type="entry name" value="Cytochrome_b_N"/>
    <property type="match status" value="1"/>
</dbReference>
<keyword evidence="8" id="KW-0999">Mitochondrion inner membrane</keyword>
<evidence type="ECO:0000256" key="4">
    <source>
        <dbReference type="ARBA" id="ARBA00022617"/>
    </source>
</evidence>
<evidence type="ECO:0000313" key="21">
    <source>
        <dbReference type="EMBL" id="ATX61995.1"/>
    </source>
</evidence>
<gene>
    <name evidence="21" type="primary">cob</name>
</gene>
<feature type="binding site" evidence="15">
    <location>
        <position position="202"/>
    </location>
    <ligand>
        <name>a ubiquinone</name>
        <dbReference type="ChEBI" id="CHEBI:16389"/>
    </ligand>
</feature>
<dbReference type="Pfam" id="PF00033">
    <property type="entry name" value="Cytochrome_B"/>
    <property type="match status" value="1"/>
</dbReference>
<evidence type="ECO:0000256" key="10">
    <source>
        <dbReference type="ARBA" id="ARBA00022989"/>
    </source>
</evidence>
<feature type="transmembrane region" description="Helical" evidence="17">
    <location>
        <begin position="28"/>
        <end position="55"/>
    </location>
</feature>
<feature type="transmembrane region" description="Helical" evidence="17">
    <location>
        <begin position="112"/>
        <end position="134"/>
    </location>
</feature>
<keyword evidence="5 17" id="KW-0679">Respiratory chain</keyword>
<evidence type="ECO:0000256" key="7">
    <source>
        <dbReference type="ARBA" id="ARBA00022723"/>
    </source>
</evidence>
<evidence type="ECO:0000256" key="6">
    <source>
        <dbReference type="ARBA" id="ARBA00022692"/>
    </source>
</evidence>
<feature type="binding site" description="axial binding residue" evidence="16">
    <location>
        <position position="82"/>
    </location>
    <ligand>
        <name>heme b</name>
        <dbReference type="ChEBI" id="CHEBI:60344"/>
        <label>b562</label>
    </ligand>
    <ligandPart>
        <name>Fe</name>
        <dbReference type="ChEBI" id="CHEBI:18248"/>
    </ligandPart>
</feature>
<dbReference type="PANTHER" id="PTHR19271">
    <property type="entry name" value="CYTOCHROME B"/>
    <property type="match status" value="1"/>
</dbReference>
<feature type="binding site" description="axial binding residue" evidence="16">
    <location>
        <position position="197"/>
    </location>
    <ligand>
        <name>heme b</name>
        <dbReference type="ChEBI" id="CHEBI:60344"/>
        <label>b566</label>
    </ligand>
    <ligandPart>
        <name>Fe</name>
        <dbReference type="ChEBI" id="CHEBI:18248"/>
    </ligandPart>
</feature>
<sequence length="384" mass="43196">MRLLKSHPLLGLVNSYVVDSPQPANLSYAWNFGSLLALCLGIQIVTGIILAMHYTPNVDLAFVSVEHIMRDVNYGWMIRYMHANTASFFFIFVYLHIGRGLYYGSYKSPRVLPWSIGVIILVLMMGTAFLGYVLPYGQMSLWGATVITNMLSAVPWIGQDFVQFVWGGFSVNNATLNRFFSLHYLLPFLLAALAIMHLMTLHTHGSSNPLGISSNSDKLPMHPYFIFKDLVTILLFFLALAIIVFYLPNVMGHSDNYIPANPMQTPPSIVPEWYLLPYYAILRSIPNKLLGVIAMLGSLLILLGMPLLDTARVRGSQFRPLMRFAFWVFVTDFFLLMYIGSQHAEEPFITIGAIATALYFGWFLVIVPVVGIIENTLMDIATDK</sequence>
<protein>
    <recommendedName>
        <fullName evidence="2 17">Cytochrome b</fullName>
    </recommendedName>
</protein>
<dbReference type="Pfam" id="PF00032">
    <property type="entry name" value="Cytochrom_B_C"/>
    <property type="match status" value="1"/>
</dbReference>